<dbReference type="InterPro" id="IPR048634">
    <property type="entry name" value="SecD_SecF_C"/>
</dbReference>
<keyword evidence="8 9" id="KW-0472">Membrane</keyword>
<dbReference type="Gene3D" id="1.20.1640.10">
    <property type="entry name" value="Multidrug efflux transporter AcrB transmembrane domain"/>
    <property type="match status" value="1"/>
</dbReference>
<reference evidence="12" key="1">
    <citation type="submission" date="2021-04" db="EMBL/GenBank/DDBJ databases">
        <title>Sinoanaerobacter chloroacetimidivorans sp. nov., an obligate anaerobic bacterium isolated from anaerobic sludge.</title>
        <authorList>
            <person name="Bao Y."/>
        </authorList>
    </citation>
    <scope>NUCLEOTIDE SEQUENCE</scope>
    <source>
        <strain evidence="12">BAD-6</strain>
    </source>
</reference>
<dbReference type="GO" id="GO:0015450">
    <property type="term" value="F:protein-transporting ATPase activity"/>
    <property type="evidence" value="ECO:0007669"/>
    <property type="project" value="InterPro"/>
</dbReference>
<keyword evidence="2 9" id="KW-0813">Transport</keyword>
<dbReference type="PANTHER" id="PTHR30081:SF1">
    <property type="entry name" value="PROTEIN TRANSLOCASE SUBUNIT SECD"/>
    <property type="match status" value="1"/>
</dbReference>
<feature type="transmembrane region" description="Helical" evidence="9">
    <location>
        <begin position="351"/>
        <end position="373"/>
    </location>
</feature>
<dbReference type="InterPro" id="IPR005791">
    <property type="entry name" value="SecD"/>
</dbReference>
<sequence>MKKVLAIVLSIIILFGWYATLMGVGSFAPIKDQIKLGLDLSGGVYVVMEAQTSATGEELKSLMAQTQAIIENRVNQMGLSEPIVTIEGNNRIRVELPGAQDAEDAINSIGKTAQLQFIMADNTIVLDGSQVKDASTEMDQQHGGYAVALKFDSEGADAFKQATEAIIKGQVVSKNQGVPDRAIMIVLDGEVISSPVVNEVIPNGTAQITGGGGGFTDDEATNLAALIRGGALPVELKEVQTSVVGPKLGLNALEMSIIAGVIGILLIFAIMIIMYRMMGFAANIALLLYVLIVFWVIVAMGGVLTLPGIAGIILSVGMAVDANVIIFARVREEILNGKSIRVSVASGFKRAMSTIIDSQITTIIAGVVLYQLGSGPVKGFAMTLMIGIIASVFTAVVVTQLYLSLMAENKALSKKQYFGIKEGATNV</sequence>
<dbReference type="Pfam" id="PF02355">
    <property type="entry name" value="SecD_SecF_C"/>
    <property type="match status" value="1"/>
</dbReference>
<feature type="transmembrane region" description="Helical" evidence="9">
    <location>
        <begin position="309"/>
        <end position="330"/>
    </location>
</feature>
<dbReference type="FunFam" id="1.20.1640.10:FF:000004">
    <property type="entry name" value="Protein translocase subunit SecD"/>
    <property type="match status" value="1"/>
</dbReference>
<name>A0A8J7VXT0_9FIRM</name>
<dbReference type="InterPro" id="IPR054384">
    <property type="entry name" value="SecDF_P1_head"/>
</dbReference>
<evidence type="ECO:0000259" key="11">
    <source>
        <dbReference type="Pfam" id="PF22599"/>
    </source>
</evidence>
<dbReference type="EMBL" id="JAGSND010000001">
    <property type="protein sequence ID" value="MBR0596661.1"/>
    <property type="molecule type" value="Genomic_DNA"/>
</dbReference>
<dbReference type="HAMAP" id="MF_01463_B">
    <property type="entry name" value="SecD_B"/>
    <property type="match status" value="1"/>
</dbReference>
<evidence type="ECO:0000256" key="3">
    <source>
        <dbReference type="ARBA" id="ARBA00022475"/>
    </source>
</evidence>
<evidence type="ECO:0000256" key="9">
    <source>
        <dbReference type="HAMAP-Rule" id="MF_01463"/>
    </source>
</evidence>
<accession>A0A8J7VXT0</accession>
<dbReference type="InterPro" id="IPR055344">
    <property type="entry name" value="SecD_SecF_C_bact"/>
</dbReference>
<gene>
    <name evidence="9 12" type="primary">secD</name>
    <name evidence="12" type="ORF">KCX82_02110</name>
</gene>
<dbReference type="Pfam" id="PF22599">
    <property type="entry name" value="SecDF_P1_head"/>
    <property type="match status" value="1"/>
</dbReference>
<comment type="caution">
    <text evidence="9">Lacks conserved residue(s) required for the propagation of feature annotation.</text>
</comment>
<organism evidence="12 13">
    <name type="scientific">Sinanaerobacter chloroacetimidivorans</name>
    <dbReference type="NCBI Taxonomy" id="2818044"/>
    <lineage>
        <taxon>Bacteria</taxon>
        <taxon>Bacillati</taxon>
        <taxon>Bacillota</taxon>
        <taxon>Clostridia</taxon>
        <taxon>Peptostreptococcales</taxon>
        <taxon>Anaerovoracaceae</taxon>
        <taxon>Sinanaerobacter</taxon>
    </lineage>
</organism>
<dbReference type="PANTHER" id="PTHR30081">
    <property type="entry name" value="PROTEIN-EXPORT MEMBRANE PROTEIN SEC"/>
    <property type="match status" value="1"/>
</dbReference>
<comment type="subunit">
    <text evidence="9">Forms a complex with SecF. Part of the essential Sec protein translocation apparatus which comprises SecA, SecYEG and auxiliary proteins SecDF. Other proteins may also be involved.</text>
</comment>
<evidence type="ECO:0000259" key="10">
    <source>
        <dbReference type="Pfam" id="PF02355"/>
    </source>
</evidence>
<feature type="transmembrane region" description="Helical" evidence="9">
    <location>
        <begin position="280"/>
        <end position="303"/>
    </location>
</feature>
<evidence type="ECO:0000256" key="1">
    <source>
        <dbReference type="ARBA" id="ARBA00004651"/>
    </source>
</evidence>
<keyword evidence="3 9" id="KW-1003">Cell membrane</keyword>
<dbReference type="SUPFAM" id="SSF82866">
    <property type="entry name" value="Multidrug efflux transporter AcrB transmembrane domain"/>
    <property type="match status" value="1"/>
</dbReference>
<feature type="domain" description="Protein export membrane protein SecD/SecF C-terminal" evidence="10">
    <location>
        <begin position="236"/>
        <end position="403"/>
    </location>
</feature>
<evidence type="ECO:0000256" key="4">
    <source>
        <dbReference type="ARBA" id="ARBA00022692"/>
    </source>
</evidence>
<dbReference type="GO" id="GO:0065002">
    <property type="term" value="P:intracellular protein transmembrane transport"/>
    <property type="evidence" value="ECO:0007669"/>
    <property type="project" value="UniProtKB-UniRule"/>
</dbReference>
<comment type="function">
    <text evidence="9">Part of the Sec protein translocase complex. Interacts with the SecYEG preprotein conducting channel. SecDF uses the proton motive force (PMF) to complete protein translocation after the ATP-dependent function of SecA.</text>
</comment>
<dbReference type="GO" id="GO:0043952">
    <property type="term" value="P:protein transport by the Sec complex"/>
    <property type="evidence" value="ECO:0007669"/>
    <property type="project" value="UniProtKB-UniRule"/>
</dbReference>
<evidence type="ECO:0000256" key="7">
    <source>
        <dbReference type="ARBA" id="ARBA00023010"/>
    </source>
</evidence>
<dbReference type="NCBIfam" id="TIGR00916">
    <property type="entry name" value="2A0604s01"/>
    <property type="match status" value="1"/>
</dbReference>
<dbReference type="Gene3D" id="3.30.1360.200">
    <property type="match status" value="1"/>
</dbReference>
<evidence type="ECO:0000256" key="8">
    <source>
        <dbReference type="ARBA" id="ARBA00023136"/>
    </source>
</evidence>
<evidence type="ECO:0000313" key="13">
    <source>
        <dbReference type="Proteomes" id="UP000675664"/>
    </source>
</evidence>
<keyword evidence="4 9" id="KW-0812">Transmembrane</keyword>
<feature type="transmembrane region" description="Helical" evidence="9">
    <location>
        <begin position="255"/>
        <end position="273"/>
    </location>
</feature>
<keyword evidence="7 9" id="KW-0811">Translocation</keyword>
<feature type="domain" description="SecDF P1 head subdomain" evidence="11">
    <location>
        <begin position="116"/>
        <end position="234"/>
    </location>
</feature>
<dbReference type="Proteomes" id="UP000675664">
    <property type="component" value="Unassembled WGS sequence"/>
</dbReference>
<keyword evidence="6 9" id="KW-1133">Transmembrane helix</keyword>
<evidence type="ECO:0000256" key="5">
    <source>
        <dbReference type="ARBA" id="ARBA00022927"/>
    </source>
</evidence>
<dbReference type="GO" id="GO:0006605">
    <property type="term" value="P:protein targeting"/>
    <property type="evidence" value="ECO:0007669"/>
    <property type="project" value="UniProtKB-UniRule"/>
</dbReference>
<protein>
    <recommendedName>
        <fullName evidence="9">Protein translocase subunit SecD</fullName>
    </recommendedName>
</protein>
<comment type="caution">
    <text evidence="12">The sequence shown here is derived from an EMBL/GenBank/DDBJ whole genome shotgun (WGS) entry which is preliminary data.</text>
</comment>
<evidence type="ECO:0000256" key="6">
    <source>
        <dbReference type="ARBA" id="ARBA00022989"/>
    </source>
</evidence>
<keyword evidence="5 9" id="KW-0653">Protein transport</keyword>
<evidence type="ECO:0000256" key="2">
    <source>
        <dbReference type="ARBA" id="ARBA00022448"/>
    </source>
</evidence>
<reference evidence="12" key="2">
    <citation type="submission" date="2021-04" db="EMBL/GenBank/DDBJ databases">
        <authorList>
            <person name="Liu J."/>
        </authorList>
    </citation>
    <scope>NUCLEOTIDE SEQUENCE</scope>
    <source>
        <strain evidence="12">BAD-6</strain>
    </source>
</reference>
<dbReference type="GO" id="GO:0005886">
    <property type="term" value="C:plasma membrane"/>
    <property type="evidence" value="ECO:0007669"/>
    <property type="project" value="UniProtKB-SubCell"/>
</dbReference>
<comment type="similarity">
    <text evidence="9">Belongs to the SecD/SecF family. SecD subfamily.</text>
</comment>
<evidence type="ECO:0000313" key="12">
    <source>
        <dbReference type="EMBL" id="MBR0596661.1"/>
    </source>
</evidence>
<keyword evidence="13" id="KW-1185">Reference proteome</keyword>
<dbReference type="InterPro" id="IPR022813">
    <property type="entry name" value="SecD/SecF_arch_bac"/>
</dbReference>
<proteinExistence type="inferred from homology"/>
<dbReference type="RefSeq" id="WP_227016782.1">
    <property type="nucleotide sequence ID" value="NZ_JAGSND010000001.1"/>
</dbReference>
<comment type="subcellular location">
    <subcellularLocation>
        <location evidence="1 9">Cell membrane</location>
        <topology evidence="1 9">Multi-pass membrane protein</topology>
    </subcellularLocation>
</comment>
<feature type="transmembrane region" description="Helical" evidence="9">
    <location>
        <begin position="379"/>
        <end position="405"/>
    </location>
</feature>
<dbReference type="NCBIfam" id="TIGR01129">
    <property type="entry name" value="secD"/>
    <property type="match status" value="1"/>
</dbReference>
<dbReference type="AlphaFoldDB" id="A0A8J7VXT0"/>